<dbReference type="Proteomes" id="UP000239549">
    <property type="component" value="Unassembled WGS sequence"/>
</dbReference>
<gene>
    <name evidence="2" type="ORF">DCCM_4387</name>
</gene>
<keyword evidence="1" id="KW-1133">Transmembrane helix</keyword>
<evidence type="ECO:0000313" key="2">
    <source>
        <dbReference type="EMBL" id="GBF35264.1"/>
    </source>
</evidence>
<evidence type="ECO:0000313" key="3">
    <source>
        <dbReference type="Proteomes" id="UP000239549"/>
    </source>
</evidence>
<accession>A0A2L2XGZ3</accession>
<evidence type="ECO:0000256" key="1">
    <source>
        <dbReference type="SAM" id="Phobius"/>
    </source>
</evidence>
<keyword evidence="1" id="KW-0812">Transmembrane</keyword>
<feature type="transmembrane region" description="Helical" evidence="1">
    <location>
        <begin position="15"/>
        <end position="36"/>
    </location>
</feature>
<dbReference type="RefSeq" id="WP_104373338.1">
    <property type="nucleotide sequence ID" value="NZ_BFAV01000157.1"/>
</dbReference>
<proteinExistence type="predicted"/>
<sequence length="65" mass="6872">MVEWSKALSVATSGIVSVFLALGILQITITISGYSFSQAQKRKAAKIKSSTGNMIVSDAVISTHE</sequence>
<name>A0A2L2XGZ3_9FIRM</name>
<reference evidence="3" key="1">
    <citation type="submission" date="2018-02" db="EMBL/GenBank/DDBJ databases">
        <title>Genome sequence of Desulfocucumis palustris strain NAW-5.</title>
        <authorList>
            <person name="Watanabe M."/>
            <person name="Kojima H."/>
            <person name="Fukui M."/>
        </authorList>
    </citation>
    <scope>NUCLEOTIDE SEQUENCE [LARGE SCALE GENOMIC DNA]</scope>
    <source>
        <strain evidence="3">NAW-5</strain>
    </source>
</reference>
<organism evidence="2 3">
    <name type="scientific">Desulfocucumis palustris</name>
    <dbReference type="NCBI Taxonomy" id="1898651"/>
    <lineage>
        <taxon>Bacteria</taxon>
        <taxon>Bacillati</taxon>
        <taxon>Bacillota</taxon>
        <taxon>Clostridia</taxon>
        <taxon>Eubacteriales</taxon>
        <taxon>Desulfocucumaceae</taxon>
        <taxon>Desulfocucumis</taxon>
    </lineage>
</organism>
<comment type="caution">
    <text evidence="2">The sequence shown here is derived from an EMBL/GenBank/DDBJ whole genome shotgun (WGS) entry which is preliminary data.</text>
</comment>
<dbReference type="OrthoDB" id="1809901at2"/>
<protein>
    <submittedName>
        <fullName evidence="2">Uncharacterized protein</fullName>
    </submittedName>
</protein>
<keyword evidence="1" id="KW-0472">Membrane</keyword>
<dbReference type="AlphaFoldDB" id="A0A2L2XGZ3"/>
<keyword evidence="3" id="KW-1185">Reference proteome</keyword>
<dbReference type="EMBL" id="BFAV01000157">
    <property type="protein sequence ID" value="GBF35264.1"/>
    <property type="molecule type" value="Genomic_DNA"/>
</dbReference>